<evidence type="ECO:0000259" key="9">
    <source>
        <dbReference type="Pfam" id="PF16363"/>
    </source>
</evidence>
<sequence length="350" mass="39326">MKKFLVTGGAGFIGSHMCLTLLEKKFKIVVIDSFINSNPKSLERVLKICESNGLNIKDNLKVIKGDLNNKNLIEEIFLSEKNINEPIEGVIHFAGLKAVNESVSDPCLYWQSNLLNLINLLEVMKKFNCKTIVFSSSATIYGKSNKNLKENDPLNPINPYGNTKLAMEILLKDIYNTAPNDWRIANLRYFNPIGSHSSGLIGESPSGNTNNIFPLILKVAHGQLSCLEVFGKDWNTKDGTPIRDYIHVMDLVDAHLCTMIYLFKNKGQIININLGTGKGVTVLDLINSFQKVNKVKIPYVFSKRRKGDVEKLVASNELALKILNWSPKKGIDEMCHDGWKWKKNNPNGYI</sequence>
<name>A0A0A1ZA62_PROMR</name>
<evidence type="ECO:0000256" key="5">
    <source>
        <dbReference type="ARBA" id="ARBA00018569"/>
    </source>
</evidence>
<dbReference type="InterPro" id="IPR005886">
    <property type="entry name" value="UDP_G4E"/>
</dbReference>
<comment type="pathway">
    <text evidence="8">Carbohydrate metabolism; galactose metabolism.</text>
</comment>
<comment type="caution">
    <text evidence="10">The sequence shown here is derived from an EMBL/GenBank/DDBJ whole genome shotgun (WGS) entry which is preliminary data.</text>
</comment>
<evidence type="ECO:0000256" key="2">
    <source>
        <dbReference type="ARBA" id="ARBA00001911"/>
    </source>
</evidence>
<dbReference type="EMBL" id="JNAH01000007">
    <property type="protein sequence ID" value="KGF86472.1"/>
    <property type="molecule type" value="Genomic_DNA"/>
</dbReference>
<dbReference type="SUPFAM" id="SSF51735">
    <property type="entry name" value="NAD(P)-binding Rossmann-fold domains"/>
    <property type="match status" value="1"/>
</dbReference>
<evidence type="ECO:0000313" key="10">
    <source>
        <dbReference type="EMBL" id="KGF86472.1"/>
    </source>
</evidence>
<dbReference type="UniPathway" id="UPA00214"/>
<evidence type="ECO:0000256" key="1">
    <source>
        <dbReference type="ARBA" id="ARBA00000083"/>
    </source>
</evidence>
<dbReference type="AlphaFoldDB" id="A0A0A1ZA62"/>
<evidence type="ECO:0000313" key="11">
    <source>
        <dbReference type="Proteomes" id="UP000030598"/>
    </source>
</evidence>
<dbReference type="GO" id="GO:0006012">
    <property type="term" value="P:galactose metabolic process"/>
    <property type="evidence" value="ECO:0007669"/>
    <property type="project" value="UniProtKB-UniPathway"/>
</dbReference>
<dbReference type="CDD" id="cd05247">
    <property type="entry name" value="UDP_G4E_1_SDR_e"/>
    <property type="match status" value="1"/>
</dbReference>
<evidence type="ECO:0000256" key="6">
    <source>
        <dbReference type="ARBA" id="ARBA00023027"/>
    </source>
</evidence>
<keyword evidence="6 8" id="KW-0520">NAD</keyword>
<comment type="similarity">
    <text evidence="3 8">Belongs to the NAD(P)-dependent epimerase/dehydratase family.</text>
</comment>
<dbReference type="Pfam" id="PF16363">
    <property type="entry name" value="GDP_Man_Dehyd"/>
    <property type="match status" value="1"/>
</dbReference>
<comment type="cofactor">
    <cofactor evidence="2 8">
        <name>NAD(+)</name>
        <dbReference type="ChEBI" id="CHEBI:57540"/>
    </cofactor>
</comment>
<dbReference type="PANTHER" id="PTHR43725:SF47">
    <property type="entry name" value="UDP-GLUCOSE 4-EPIMERASE"/>
    <property type="match status" value="1"/>
</dbReference>
<reference evidence="11" key="1">
    <citation type="journal article" date="2014" name="Sci. Data">
        <title>Genomes of diverse isolates of the marine cyanobacterium Prochlorococcus.</title>
        <authorList>
            <person name="Biller S."/>
            <person name="Berube P."/>
            <person name="Thompson J."/>
            <person name="Kelly L."/>
            <person name="Roggensack S."/>
            <person name="Awad L."/>
            <person name="Roache-Johnson K."/>
            <person name="Ding H."/>
            <person name="Giovannoni S.J."/>
            <person name="Moore L.R."/>
            <person name="Chisholm S.W."/>
        </authorList>
    </citation>
    <scope>NUCLEOTIDE SEQUENCE [LARGE SCALE GENOMIC DNA]</scope>
    <source>
        <strain evidence="11">GP2</strain>
    </source>
</reference>
<dbReference type="Proteomes" id="UP000030598">
    <property type="component" value="Unassembled WGS sequence"/>
</dbReference>
<dbReference type="InterPro" id="IPR016040">
    <property type="entry name" value="NAD(P)-bd_dom"/>
</dbReference>
<evidence type="ECO:0000256" key="4">
    <source>
        <dbReference type="ARBA" id="ARBA00013189"/>
    </source>
</evidence>
<keyword evidence="8" id="KW-0119">Carbohydrate metabolism</keyword>
<dbReference type="eggNOG" id="COG1087">
    <property type="taxonomic scope" value="Bacteria"/>
</dbReference>
<dbReference type="STRING" id="59925.EU91_1234"/>
<proteinExistence type="inferred from homology"/>
<comment type="subunit">
    <text evidence="8">Homodimer.</text>
</comment>
<dbReference type="GO" id="GO:0003978">
    <property type="term" value="F:UDP-glucose 4-epimerase activity"/>
    <property type="evidence" value="ECO:0007669"/>
    <property type="project" value="UniProtKB-UniRule"/>
</dbReference>
<dbReference type="OrthoDB" id="9801785at2"/>
<organism evidence="10 11">
    <name type="scientific">Prochlorococcus marinus str. GP2</name>
    <dbReference type="NCBI Taxonomy" id="59925"/>
    <lineage>
        <taxon>Bacteria</taxon>
        <taxon>Bacillati</taxon>
        <taxon>Cyanobacteriota</taxon>
        <taxon>Cyanophyceae</taxon>
        <taxon>Synechococcales</taxon>
        <taxon>Prochlorococcaceae</taxon>
        <taxon>Prochlorococcus</taxon>
    </lineage>
</organism>
<dbReference type="Gene3D" id="3.40.50.720">
    <property type="entry name" value="NAD(P)-binding Rossmann-like Domain"/>
    <property type="match status" value="1"/>
</dbReference>
<dbReference type="Gene3D" id="3.90.25.10">
    <property type="entry name" value="UDP-galactose 4-epimerase, domain 1"/>
    <property type="match status" value="1"/>
</dbReference>
<dbReference type="GO" id="GO:0005829">
    <property type="term" value="C:cytosol"/>
    <property type="evidence" value="ECO:0007669"/>
    <property type="project" value="TreeGrafter"/>
</dbReference>
<accession>A0A0A1ZA62</accession>
<dbReference type="PANTHER" id="PTHR43725">
    <property type="entry name" value="UDP-GLUCOSE 4-EPIMERASE"/>
    <property type="match status" value="1"/>
</dbReference>
<gene>
    <name evidence="10" type="ORF">EU91_1234</name>
</gene>
<evidence type="ECO:0000256" key="8">
    <source>
        <dbReference type="RuleBase" id="RU366046"/>
    </source>
</evidence>
<evidence type="ECO:0000256" key="7">
    <source>
        <dbReference type="ARBA" id="ARBA00023235"/>
    </source>
</evidence>
<comment type="catalytic activity">
    <reaction evidence="1 8">
        <text>UDP-alpha-D-glucose = UDP-alpha-D-galactose</text>
        <dbReference type="Rhea" id="RHEA:22168"/>
        <dbReference type="ChEBI" id="CHEBI:58885"/>
        <dbReference type="ChEBI" id="CHEBI:66914"/>
        <dbReference type="EC" id="5.1.3.2"/>
    </reaction>
</comment>
<feature type="domain" description="NAD(P)-binding" evidence="9">
    <location>
        <begin position="5"/>
        <end position="336"/>
    </location>
</feature>
<dbReference type="InterPro" id="IPR036291">
    <property type="entry name" value="NAD(P)-bd_dom_sf"/>
</dbReference>
<dbReference type="RefSeq" id="WP_032524709.1">
    <property type="nucleotide sequence ID" value="NZ_CP138934.1"/>
</dbReference>
<evidence type="ECO:0000256" key="3">
    <source>
        <dbReference type="ARBA" id="ARBA00007637"/>
    </source>
</evidence>
<dbReference type="NCBIfam" id="TIGR01179">
    <property type="entry name" value="galE"/>
    <property type="match status" value="1"/>
</dbReference>
<keyword evidence="7 8" id="KW-0413">Isomerase</keyword>
<dbReference type="EC" id="5.1.3.2" evidence="4 8"/>
<protein>
    <recommendedName>
        <fullName evidence="5 8">UDP-glucose 4-epimerase</fullName>
        <ecNumber evidence="4 8">5.1.3.2</ecNumber>
    </recommendedName>
</protein>